<dbReference type="Proteomes" id="UP000192591">
    <property type="component" value="Unassembled WGS sequence"/>
</dbReference>
<reference evidence="2 3" key="1">
    <citation type="submission" date="2017-02" db="EMBL/GenBank/DDBJ databases">
        <title>Draft genome of Saccharomonospora sp. 154.</title>
        <authorList>
            <person name="Alonso-Carmona G.S."/>
            <person name="De La Haba R."/>
            <person name="Vera-Gargallo B."/>
            <person name="Sandoval-Trujillo A.H."/>
            <person name="Ramirez-Duran N."/>
            <person name="Ventosa A."/>
        </authorList>
    </citation>
    <scope>NUCLEOTIDE SEQUENCE [LARGE SCALE GENOMIC DNA]</scope>
    <source>
        <strain evidence="2 3">LRS4.154</strain>
    </source>
</reference>
<dbReference type="GO" id="GO:0047570">
    <property type="term" value="F:3-oxoadipate enol-lactonase activity"/>
    <property type="evidence" value="ECO:0007669"/>
    <property type="project" value="InterPro"/>
</dbReference>
<dbReference type="PANTHER" id="PTHR43798">
    <property type="entry name" value="MONOACYLGLYCEROL LIPASE"/>
    <property type="match status" value="1"/>
</dbReference>
<dbReference type="InterPro" id="IPR050266">
    <property type="entry name" value="AB_hydrolase_sf"/>
</dbReference>
<dbReference type="InterPro" id="IPR000073">
    <property type="entry name" value="AB_hydrolase_1"/>
</dbReference>
<dbReference type="Pfam" id="PF00561">
    <property type="entry name" value="Abhydrolase_1"/>
    <property type="match status" value="1"/>
</dbReference>
<dbReference type="EMBL" id="MWIH01000009">
    <property type="protein sequence ID" value="OQO89553.1"/>
    <property type="molecule type" value="Genomic_DNA"/>
</dbReference>
<proteinExistence type="predicted"/>
<dbReference type="InterPro" id="IPR029058">
    <property type="entry name" value="AB_hydrolase_fold"/>
</dbReference>
<dbReference type="GO" id="GO:0042952">
    <property type="term" value="P:beta-ketoadipate pathway"/>
    <property type="evidence" value="ECO:0007669"/>
    <property type="project" value="InterPro"/>
</dbReference>
<dbReference type="RefSeq" id="WP_081195085.1">
    <property type="nucleotide sequence ID" value="NZ_MWIH01000009.1"/>
</dbReference>
<feature type="domain" description="AB hydrolase-1" evidence="1">
    <location>
        <begin position="16"/>
        <end position="237"/>
    </location>
</feature>
<accession>A0A1V8ZXR3</accession>
<comment type="caution">
    <text evidence="2">The sequence shown here is derived from an EMBL/GenBank/DDBJ whole genome shotgun (WGS) entry which is preliminary data.</text>
</comment>
<gene>
    <name evidence="2" type="ORF">B1813_21755</name>
</gene>
<dbReference type="InterPro" id="IPR026968">
    <property type="entry name" value="PcaD/CatD"/>
</dbReference>
<sequence>MRVNHVLDGPAEGEVVVLSGSIGSDLGMWEPQVEPLTSRGFRVVRYDHRGHGGTPVPPEPCSLAELGGDVVELLDELGVERAHVVGLSLGGMTGLWLAAHRPDRVRSLVACCTSARLGTPDMWRQRAHTARTEGMAAIADGSVRRWFTPGWLAAHPERARAYHRMTASVPPEGYAACCAAIGSMDLRPDLPAITAPTLIVAGADDPATPPAEHGRPLADAIPAARFEVVADAAHLGTVEQPERFCALILDHLTGGERDRHD</sequence>
<organism evidence="2 3">
    <name type="scientific">Saccharomonospora piscinae</name>
    <dbReference type="NCBI Taxonomy" id="687388"/>
    <lineage>
        <taxon>Bacteria</taxon>
        <taxon>Bacillati</taxon>
        <taxon>Actinomycetota</taxon>
        <taxon>Actinomycetes</taxon>
        <taxon>Pseudonocardiales</taxon>
        <taxon>Pseudonocardiaceae</taxon>
        <taxon>Saccharomonospora</taxon>
    </lineage>
</organism>
<protein>
    <submittedName>
        <fullName evidence="2">3-oxoadipate enol-lactonase</fullName>
    </submittedName>
</protein>
<evidence type="ECO:0000313" key="2">
    <source>
        <dbReference type="EMBL" id="OQO89553.1"/>
    </source>
</evidence>
<keyword evidence="3" id="KW-1185">Reference proteome</keyword>
<evidence type="ECO:0000313" key="3">
    <source>
        <dbReference type="Proteomes" id="UP000192591"/>
    </source>
</evidence>
<dbReference type="AlphaFoldDB" id="A0A1V8ZXR3"/>
<name>A0A1V8ZXR3_SACPI</name>
<dbReference type="NCBIfam" id="TIGR02427">
    <property type="entry name" value="protocat_pcaD"/>
    <property type="match status" value="1"/>
</dbReference>
<dbReference type="STRING" id="1962155.B1813_21755"/>
<dbReference type="PRINTS" id="PR00111">
    <property type="entry name" value="ABHYDROLASE"/>
</dbReference>
<dbReference type="SUPFAM" id="SSF53474">
    <property type="entry name" value="alpha/beta-Hydrolases"/>
    <property type="match status" value="1"/>
</dbReference>
<evidence type="ECO:0000259" key="1">
    <source>
        <dbReference type="Pfam" id="PF00561"/>
    </source>
</evidence>
<dbReference type="Gene3D" id="3.40.50.1820">
    <property type="entry name" value="alpha/beta hydrolase"/>
    <property type="match status" value="1"/>
</dbReference>